<evidence type="ECO:0000313" key="4">
    <source>
        <dbReference type="EMBL" id="TDW58603.1"/>
    </source>
</evidence>
<reference evidence="4 5" key="1">
    <citation type="submission" date="2019-03" db="EMBL/GenBank/DDBJ databases">
        <title>Genomic Encyclopedia of Archaeal and Bacterial Type Strains, Phase II (KMG-II): from individual species to whole genera.</title>
        <authorList>
            <person name="Goeker M."/>
        </authorList>
    </citation>
    <scope>NUCLEOTIDE SEQUENCE [LARGE SCALE GENOMIC DNA]</scope>
    <source>
        <strain evidence="4 5">DSM 15594</strain>
    </source>
</reference>
<accession>A0ABY2EY60</accession>
<evidence type="ECO:0000259" key="3">
    <source>
        <dbReference type="Pfam" id="PF17782"/>
    </source>
</evidence>
<dbReference type="Pfam" id="PF02481">
    <property type="entry name" value="DNA_processg_A"/>
    <property type="match status" value="1"/>
</dbReference>
<keyword evidence="5" id="KW-1185">Reference proteome</keyword>
<dbReference type="PANTHER" id="PTHR43022">
    <property type="entry name" value="PROTEIN SMF"/>
    <property type="match status" value="1"/>
</dbReference>
<dbReference type="EMBL" id="SODO01000008">
    <property type="protein sequence ID" value="TDW58603.1"/>
    <property type="molecule type" value="Genomic_DNA"/>
</dbReference>
<dbReference type="SUPFAM" id="SSF102405">
    <property type="entry name" value="MCP/YpsA-like"/>
    <property type="match status" value="1"/>
</dbReference>
<dbReference type="InterPro" id="IPR036388">
    <property type="entry name" value="WH-like_DNA-bd_sf"/>
</dbReference>
<feature type="domain" description="DprA winged helix" evidence="3">
    <location>
        <begin position="312"/>
        <end position="365"/>
    </location>
</feature>
<dbReference type="Proteomes" id="UP000295058">
    <property type="component" value="Unassembled WGS sequence"/>
</dbReference>
<sequence>MSWVNRHMTNSASESHSLLPWLALQQAAGLGPVRGWKLWQRLGSGCSDAGCLSEADINEALRTQLLASQQELLEKVLQWLHSGPDRHILTRADPQYPEQLNRLSAAPLFLFVEGNVNVLHLPQLAVVGSRHPSYVGKENTRMLLPPLIAAGLAITSGLAMGIDGLAHQAALDAGGVTLAVFGSGLAQCHPKRHVRLARQIVESGGVLISECYPWDMPQAFQFPRRNRIISGLSLGVLVMEAAERSGSLITARFALEQNREVFAVPGARQNPQAAGCNQLIQQGAKLVCSPDDVLEELAGFSAAAVKIHDTATEQSLPYPDLLDTVGLEATAPDVIAERCRQPVHEVLTRLVELELAGWVESVPGGYVRARRS</sequence>
<gene>
    <name evidence="4" type="ORF">LY04_02382</name>
</gene>
<name>A0ABY2EY60_9GAMM</name>
<evidence type="ECO:0000313" key="5">
    <source>
        <dbReference type="Proteomes" id="UP000295058"/>
    </source>
</evidence>
<dbReference type="InterPro" id="IPR003488">
    <property type="entry name" value="DprA"/>
</dbReference>
<dbReference type="InterPro" id="IPR057666">
    <property type="entry name" value="DrpA_SLOG"/>
</dbReference>
<dbReference type="NCBIfam" id="TIGR00732">
    <property type="entry name" value="dprA"/>
    <property type="match status" value="1"/>
</dbReference>
<dbReference type="Pfam" id="PF17782">
    <property type="entry name" value="WHD_DprA"/>
    <property type="match status" value="1"/>
</dbReference>
<proteinExistence type="inferred from homology"/>
<evidence type="ECO:0000256" key="1">
    <source>
        <dbReference type="ARBA" id="ARBA00006525"/>
    </source>
</evidence>
<protein>
    <submittedName>
        <fullName evidence="4">DNA processing protein</fullName>
    </submittedName>
</protein>
<dbReference type="Gene3D" id="3.40.50.450">
    <property type="match status" value="1"/>
</dbReference>
<dbReference type="Gene3D" id="1.10.10.10">
    <property type="entry name" value="Winged helix-like DNA-binding domain superfamily/Winged helix DNA-binding domain"/>
    <property type="match status" value="1"/>
</dbReference>
<dbReference type="PANTHER" id="PTHR43022:SF1">
    <property type="entry name" value="PROTEIN SMF"/>
    <property type="match status" value="1"/>
</dbReference>
<comment type="caution">
    <text evidence="4">The sequence shown here is derived from an EMBL/GenBank/DDBJ whole genome shotgun (WGS) entry which is preliminary data.</text>
</comment>
<comment type="similarity">
    <text evidence="1">Belongs to the DprA/Smf family.</text>
</comment>
<feature type="domain" description="Smf/DprA SLOG" evidence="2">
    <location>
        <begin position="88"/>
        <end position="297"/>
    </location>
</feature>
<organism evidence="4 5">
    <name type="scientific">Oceanimonas baumannii</name>
    <dbReference type="NCBI Taxonomy" id="129578"/>
    <lineage>
        <taxon>Bacteria</taxon>
        <taxon>Pseudomonadati</taxon>
        <taxon>Pseudomonadota</taxon>
        <taxon>Gammaproteobacteria</taxon>
        <taxon>Aeromonadales</taxon>
        <taxon>Aeromonadaceae</taxon>
        <taxon>Oceanimonas</taxon>
    </lineage>
</organism>
<dbReference type="InterPro" id="IPR041614">
    <property type="entry name" value="DprA_WH"/>
</dbReference>
<evidence type="ECO:0000259" key="2">
    <source>
        <dbReference type="Pfam" id="PF02481"/>
    </source>
</evidence>